<proteinExistence type="predicted"/>
<dbReference type="EMBL" id="VFOS01000001">
    <property type="protein sequence ID" value="TQL63662.1"/>
    <property type="molecule type" value="Genomic_DNA"/>
</dbReference>
<protein>
    <recommendedName>
        <fullName evidence="4">RAMA domain-containing protein</fullName>
    </recommendedName>
</protein>
<evidence type="ECO:0000313" key="2">
    <source>
        <dbReference type="EMBL" id="TQL63662.1"/>
    </source>
</evidence>
<evidence type="ECO:0008006" key="4">
    <source>
        <dbReference type="Google" id="ProtNLM"/>
    </source>
</evidence>
<dbReference type="OrthoDB" id="5149322at2"/>
<feature type="compositionally biased region" description="Low complexity" evidence="1">
    <location>
        <begin position="264"/>
        <end position="276"/>
    </location>
</feature>
<feature type="compositionally biased region" description="Low complexity" evidence="1">
    <location>
        <begin position="217"/>
        <end position="251"/>
    </location>
</feature>
<feature type="compositionally biased region" description="Pro residues" evidence="1">
    <location>
        <begin position="252"/>
        <end position="263"/>
    </location>
</feature>
<evidence type="ECO:0000256" key="1">
    <source>
        <dbReference type="SAM" id="MobiDB-lite"/>
    </source>
</evidence>
<organism evidence="2 3">
    <name type="scientific">Rarobacter faecitabidus</name>
    <dbReference type="NCBI Taxonomy" id="13243"/>
    <lineage>
        <taxon>Bacteria</taxon>
        <taxon>Bacillati</taxon>
        <taxon>Actinomycetota</taxon>
        <taxon>Actinomycetes</taxon>
        <taxon>Micrococcales</taxon>
        <taxon>Rarobacteraceae</taxon>
        <taxon>Rarobacter</taxon>
    </lineage>
</organism>
<accession>A0A542ZTH0</accession>
<dbReference type="RefSeq" id="WP_142118002.1">
    <property type="nucleotide sequence ID" value="NZ_BAAASV010000002.1"/>
</dbReference>
<feature type="compositionally biased region" description="Low complexity" evidence="1">
    <location>
        <begin position="31"/>
        <end position="41"/>
    </location>
</feature>
<feature type="region of interest" description="Disordered" evidence="1">
    <location>
        <begin position="341"/>
        <end position="369"/>
    </location>
</feature>
<feature type="region of interest" description="Disordered" evidence="1">
    <location>
        <begin position="1"/>
        <end position="41"/>
    </location>
</feature>
<gene>
    <name evidence="2" type="ORF">FB461_0130</name>
</gene>
<keyword evidence="3" id="KW-1185">Reference proteome</keyword>
<dbReference type="Proteomes" id="UP000315389">
    <property type="component" value="Unassembled WGS sequence"/>
</dbReference>
<comment type="caution">
    <text evidence="2">The sequence shown here is derived from an EMBL/GenBank/DDBJ whole genome shotgun (WGS) entry which is preliminary data.</text>
</comment>
<evidence type="ECO:0000313" key="3">
    <source>
        <dbReference type="Proteomes" id="UP000315389"/>
    </source>
</evidence>
<reference evidence="2 3" key="1">
    <citation type="submission" date="2019-06" db="EMBL/GenBank/DDBJ databases">
        <title>Sequencing the genomes of 1000 actinobacteria strains.</title>
        <authorList>
            <person name="Klenk H.-P."/>
        </authorList>
    </citation>
    <scope>NUCLEOTIDE SEQUENCE [LARGE SCALE GENOMIC DNA]</scope>
    <source>
        <strain evidence="2 3">DSM 4813</strain>
    </source>
</reference>
<dbReference type="AlphaFoldDB" id="A0A542ZTH0"/>
<name>A0A542ZTH0_RARFA</name>
<sequence length="525" mass="54466">MVSVGPEKAWQAVPSQPGTPGHDRAAGGDEAPGASAASQGAAREFEERVTALIQQHASILLDEPLLPLAMVTPSGMAADSNRSVLVALDGRGRQVVVTVVHHLDLPALMSAIQAAGRLGFRSRSAMAKSYPGGGAAFDSALASFFRARPDLQATVGQLATQPRLVVVCGGATDDASEALRFLSGGGGGIEIFPLTAQVVGRVIAKVRGTAPQPSTPQAPVAQPAEPQAPVAQPAVSQPPAALQPAARSDAPPSAPQPIQPQPEPAAASADQPLAAPAHERAVDAPEADVTAVAGDSPDHERATASDPAPQTGSVPIPDFDELQDRPVPADIETSIHERAGASGTDTSAQDPHGHHATVSAPARRGQPFGRTEPLAITTEIPIIDAKRRLPRTVLPKPVEGTSRPPARALAVRTVALEAAVTGKSTEELTASVVNRNAERDLTVLCDELESAVPIVWVRQGTGERYEAVLHPEGMITLPTGIEYADPTRAARAISGSLSVADGWNLWRIGEYGPTLAEAWREVFGR</sequence>
<feature type="region of interest" description="Disordered" evidence="1">
    <location>
        <begin position="209"/>
        <end position="324"/>
    </location>
</feature>